<evidence type="ECO:0000313" key="1">
    <source>
        <dbReference type="EMBL" id="DAD84411.1"/>
    </source>
</evidence>
<reference evidence="1" key="1">
    <citation type="journal article" date="2021" name="Proc. Natl. Acad. Sci. U.S.A.">
        <title>A Catalog of Tens of Thousands of Viruses from Human Metagenomes Reveals Hidden Associations with Chronic Diseases.</title>
        <authorList>
            <person name="Tisza M.J."/>
            <person name="Buck C.B."/>
        </authorList>
    </citation>
    <scope>NUCLEOTIDE SEQUENCE</scope>
    <source>
        <strain evidence="1">CtUS21</strain>
    </source>
</reference>
<name>A0A8S5MR19_9CAUD</name>
<proteinExistence type="predicted"/>
<accession>A0A8S5MR19</accession>
<dbReference type="EMBL" id="BK014959">
    <property type="protein sequence ID" value="DAD84411.1"/>
    <property type="molecule type" value="Genomic_DNA"/>
</dbReference>
<protein>
    <submittedName>
        <fullName evidence="1">Uncharacterized protein</fullName>
    </submittedName>
</protein>
<organism evidence="1">
    <name type="scientific">Podoviridae sp. ctUS21</name>
    <dbReference type="NCBI Taxonomy" id="2826557"/>
    <lineage>
        <taxon>Viruses</taxon>
        <taxon>Duplodnaviria</taxon>
        <taxon>Heunggongvirae</taxon>
        <taxon>Uroviricota</taxon>
        <taxon>Caudoviricetes</taxon>
    </lineage>
</organism>
<sequence length="312" mass="34560">MSVVVNNFIGFNPLEAKPDGCCGYEFDIATLGVRPSTPRPRPDEQPKTPPSLVLQEVDIPEDTDTHFVDVLYTFVKIPPSSEIYRLEKLVLRQRGESRPNTINITSELQDVASPEETKITISAEAMQLHEIKEFSLSTNGQVKGVKAFNALSEAERTITFTSPKVISEYEPDKPILTSQTVNYVIPLQPYPTLNIAVTGVDMPTSPLGRMVLHTAPVEDSHLATWQSIDLKLRFERLVEGEGTVAETFNLDTVAIYNGSDATFAFEGSALPTMPSGLYRVHVSYAGADREEPNYHFVVPAFNLLSEPRNFTA</sequence>